<dbReference type="CDD" id="cd05934">
    <property type="entry name" value="FACL_DitJ_like"/>
    <property type="match status" value="1"/>
</dbReference>
<dbReference type="Gene3D" id="3.40.50.12780">
    <property type="entry name" value="N-terminal domain of ligase-like"/>
    <property type="match status" value="1"/>
</dbReference>
<dbReference type="InterPro" id="IPR045851">
    <property type="entry name" value="AMP-bd_C_sf"/>
</dbReference>
<proteinExistence type="inferred from homology"/>
<evidence type="ECO:0000313" key="7">
    <source>
        <dbReference type="EMBL" id="MFC5771892.1"/>
    </source>
</evidence>
<dbReference type="SUPFAM" id="SSF56801">
    <property type="entry name" value="Acetyl-CoA synthetase-like"/>
    <property type="match status" value="1"/>
</dbReference>
<dbReference type="Pfam" id="PF00501">
    <property type="entry name" value="AMP-binding"/>
    <property type="match status" value="1"/>
</dbReference>
<gene>
    <name evidence="7" type="ORF">ACFPTN_21135</name>
</gene>
<feature type="domain" description="AMP-binding enzyme C-terminal" evidence="6">
    <location>
        <begin position="436"/>
        <end position="511"/>
    </location>
</feature>
<organism evidence="7 8">
    <name type="scientific">Thauera sinica</name>
    <dbReference type="NCBI Taxonomy" id="2665146"/>
    <lineage>
        <taxon>Bacteria</taxon>
        <taxon>Pseudomonadati</taxon>
        <taxon>Pseudomonadota</taxon>
        <taxon>Betaproteobacteria</taxon>
        <taxon>Rhodocyclales</taxon>
        <taxon>Zoogloeaceae</taxon>
        <taxon>Thauera</taxon>
    </lineage>
</organism>
<dbReference type="InterPro" id="IPR000873">
    <property type="entry name" value="AMP-dep_synth/lig_dom"/>
</dbReference>
<dbReference type="PANTHER" id="PTHR43107">
    <property type="entry name" value="LONG-CHAIN FATTY ACID TRANSPORT PROTEIN"/>
    <property type="match status" value="1"/>
</dbReference>
<comment type="caution">
    <text evidence="7">The sequence shown here is derived from an EMBL/GenBank/DDBJ whole genome shotgun (WGS) entry which is preliminary data.</text>
</comment>
<sequence length="538" mass="59351">MDWIKLDGPDERTLHGMLEWRARRQADAPWVWFRERVITYGELDGDADRVAAGLAAQGVAKGVKVAVMLANRPAFLAAWFGLSKLGAVEVPVNTAHRGYLLSYLLGQADCEVLIVEAAFADRVSELMAAAPDALPRLRTVVVLDMEPGALPLPGRTVMSWRALVSNDGRFERPAVRWSDAMGIQFTSGTTGPSKGAVLPHNYAVQTAESVCAIARYRAEDCLYNALPLFHGNAKFLSAAPSLLAGTRMVLGERFSARIFWDDVRRHGCTEFNYIGSILAILLKAEPRADDADNPLRVLFGAGATPEVHEAFERRFGVRLIEGYGMSEIGLALVSDPDDPRPGSCGKPHPDCEVVLVDDDGAPVGDGTPGELLVRPKRPWSMLLEYYGMPEKTVAAWQGLWFHTGDTLVRDAEGFYRFIDRKKDAIRRRGENISSFEVERLVVGHPAVLEAAALPVSSELGEDEVMVCVVRRPGERLEAQELVDYCKGLMAGFMVPRYVRFLDALPKTPTEKVQKFRLREEGVTPDTWDRERAGVECAS</sequence>
<dbReference type="EMBL" id="JBHSOG010000101">
    <property type="protein sequence ID" value="MFC5771892.1"/>
    <property type="molecule type" value="Genomic_DNA"/>
</dbReference>
<accession>A0ABW1AX53</accession>
<evidence type="ECO:0000256" key="3">
    <source>
        <dbReference type="ARBA" id="ARBA00022741"/>
    </source>
</evidence>
<dbReference type="InterPro" id="IPR042099">
    <property type="entry name" value="ANL_N_sf"/>
</dbReference>
<dbReference type="Proteomes" id="UP001595974">
    <property type="component" value="Unassembled WGS sequence"/>
</dbReference>
<evidence type="ECO:0000256" key="4">
    <source>
        <dbReference type="ARBA" id="ARBA00022840"/>
    </source>
</evidence>
<evidence type="ECO:0000256" key="2">
    <source>
        <dbReference type="ARBA" id="ARBA00022598"/>
    </source>
</evidence>
<evidence type="ECO:0000259" key="6">
    <source>
        <dbReference type="Pfam" id="PF13193"/>
    </source>
</evidence>
<comment type="similarity">
    <text evidence="1">Belongs to the ATP-dependent AMP-binding enzyme family.</text>
</comment>
<dbReference type="Pfam" id="PF13193">
    <property type="entry name" value="AMP-binding_C"/>
    <property type="match status" value="1"/>
</dbReference>
<feature type="domain" description="AMP-dependent synthetase/ligase" evidence="5">
    <location>
        <begin position="18"/>
        <end position="375"/>
    </location>
</feature>
<evidence type="ECO:0000259" key="5">
    <source>
        <dbReference type="Pfam" id="PF00501"/>
    </source>
</evidence>
<keyword evidence="2" id="KW-0436">Ligase</keyword>
<dbReference type="InterPro" id="IPR020845">
    <property type="entry name" value="AMP-binding_CS"/>
</dbReference>
<dbReference type="PROSITE" id="PS00455">
    <property type="entry name" value="AMP_BINDING"/>
    <property type="match status" value="1"/>
</dbReference>
<evidence type="ECO:0000256" key="1">
    <source>
        <dbReference type="ARBA" id="ARBA00006432"/>
    </source>
</evidence>
<dbReference type="RefSeq" id="WP_198363150.1">
    <property type="nucleotide sequence ID" value="NZ_JBHSOG010000101.1"/>
</dbReference>
<dbReference type="Gene3D" id="3.30.300.30">
    <property type="match status" value="1"/>
</dbReference>
<name>A0ABW1AX53_9RHOO</name>
<keyword evidence="8" id="KW-1185">Reference proteome</keyword>
<keyword evidence="3" id="KW-0547">Nucleotide-binding</keyword>
<dbReference type="PANTHER" id="PTHR43107:SF15">
    <property type="entry name" value="FATTY ACID TRANSPORT PROTEIN 3, ISOFORM A"/>
    <property type="match status" value="1"/>
</dbReference>
<dbReference type="InterPro" id="IPR025110">
    <property type="entry name" value="AMP-bd_C"/>
</dbReference>
<protein>
    <submittedName>
        <fullName evidence="7">AMP-binding protein</fullName>
    </submittedName>
</protein>
<reference evidence="8" key="1">
    <citation type="journal article" date="2019" name="Int. J. Syst. Evol. Microbiol.">
        <title>The Global Catalogue of Microorganisms (GCM) 10K type strain sequencing project: providing services to taxonomists for standard genome sequencing and annotation.</title>
        <authorList>
            <consortium name="The Broad Institute Genomics Platform"/>
            <consortium name="The Broad Institute Genome Sequencing Center for Infectious Disease"/>
            <person name="Wu L."/>
            <person name="Ma J."/>
        </authorList>
    </citation>
    <scope>NUCLEOTIDE SEQUENCE [LARGE SCALE GENOMIC DNA]</scope>
    <source>
        <strain evidence="8">SHR3</strain>
    </source>
</reference>
<keyword evidence="4" id="KW-0067">ATP-binding</keyword>
<evidence type="ECO:0000313" key="8">
    <source>
        <dbReference type="Proteomes" id="UP001595974"/>
    </source>
</evidence>